<dbReference type="AlphaFoldDB" id="A0A1I3MYX1"/>
<proteinExistence type="predicted"/>
<dbReference type="Proteomes" id="UP000182737">
    <property type="component" value="Unassembled WGS sequence"/>
</dbReference>
<dbReference type="OrthoDB" id="361894at2"/>
<sequence length="68" mass="7237">MTDGSKKFLWGVVAGLAAAAFIKTDTFKKGAAKVVAGGLQLKDDAKEYFETIKEDAEDVKAENDAKNA</sequence>
<evidence type="ECO:0000313" key="2">
    <source>
        <dbReference type="Proteomes" id="UP000182737"/>
    </source>
</evidence>
<reference evidence="2" key="1">
    <citation type="submission" date="2016-10" db="EMBL/GenBank/DDBJ databases">
        <authorList>
            <person name="Varghese N."/>
            <person name="Submissions S."/>
        </authorList>
    </citation>
    <scope>NUCLEOTIDE SEQUENCE [LARGE SCALE GENOMIC DNA]</scope>
    <source>
        <strain evidence="2">XBD1002</strain>
    </source>
</reference>
<dbReference type="EMBL" id="FORI01000011">
    <property type="protein sequence ID" value="SFJ02198.1"/>
    <property type="molecule type" value="Genomic_DNA"/>
</dbReference>
<evidence type="ECO:0000313" key="1">
    <source>
        <dbReference type="EMBL" id="SFJ02198.1"/>
    </source>
</evidence>
<keyword evidence="2" id="KW-1185">Reference proteome</keyword>
<organism evidence="1 2">
    <name type="scientific">Treponema bryantii</name>
    <dbReference type="NCBI Taxonomy" id="163"/>
    <lineage>
        <taxon>Bacteria</taxon>
        <taxon>Pseudomonadati</taxon>
        <taxon>Spirochaetota</taxon>
        <taxon>Spirochaetia</taxon>
        <taxon>Spirochaetales</taxon>
        <taxon>Treponemataceae</taxon>
        <taxon>Treponema</taxon>
    </lineage>
</organism>
<accession>A0A1I3MYX1</accession>
<evidence type="ECO:0008006" key="3">
    <source>
        <dbReference type="Google" id="ProtNLM"/>
    </source>
</evidence>
<gene>
    <name evidence="1" type="ORF">SAMN04487775_11156</name>
</gene>
<dbReference type="RefSeq" id="WP_074933301.1">
    <property type="nucleotide sequence ID" value="NZ_FORI01000011.1"/>
</dbReference>
<name>A0A1I3MYX1_9SPIR</name>
<protein>
    <recommendedName>
        <fullName evidence="3">YtxH-like protein</fullName>
    </recommendedName>
</protein>